<keyword evidence="4" id="KW-1185">Reference proteome</keyword>
<gene>
    <name evidence="3" type="ORF">VB798_16895</name>
</gene>
<evidence type="ECO:0000313" key="3">
    <source>
        <dbReference type="EMBL" id="MEA5428272.1"/>
    </source>
</evidence>
<protein>
    <submittedName>
        <fullName evidence="3">Toll/interleukin-1 receptor domain-containing protein</fullName>
    </submittedName>
</protein>
<feature type="transmembrane region" description="Helical" evidence="1">
    <location>
        <begin position="163"/>
        <end position="185"/>
    </location>
</feature>
<keyword evidence="1" id="KW-1133">Transmembrane helix</keyword>
<reference evidence="3 4" key="1">
    <citation type="submission" date="2023-12" db="EMBL/GenBank/DDBJ databases">
        <title>Novel species of the genus Arcicella isolated from rivers.</title>
        <authorList>
            <person name="Lu H."/>
        </authorList>
    </citation>
    <scope>NUCLEOTIDE SEQUENCE [LARGE SCALE GENOMIC DNA]</scope>
    <source>
        <strain evidence="3 4">DC25W</strain>
    </source>
</reference>
<dbReference type="InterPro" id="IPR035897">
    <property type="entry name" value="Toll_tir_struct_dom_sf"/>
</dbReference>
<dbReference type="Gene3D" id="3.40.50.10140">
    <property type="entry name" value="Toll/interleukin-1 receptor homology (TIR) domain"/>
    <property type="match status" value="1"/>
</dbReference>
<dbReference type="EMBL" id="JAYGIM010000013">
    <property type="protein sequence ID" value="MEA5428272.1"/>
    <property type="molecule type" value="Genomic_DNA"/>
</dbReference>
<evidence type="ECO:0000256" key="1">
    <source>
        <dbReference type="SAM" id="Phobius"/>
    </source>
</evidence>
<comment type="caution">
    <text evidence="3">The sequence shown here is derived from an EMBL/GenBank/DDBJ whole genome shotgun (WGS) entry which is preliminary data.</text>
</comment>
<keyword evidence="3" id="KW-0675">Receptor</keyword>
<organism evidence="3 4">
    <name type="scientific">Arcicella lustrica</name>
    <dbReference type="NCBI Taxonomy" id="2984196"/>
    <lineage>
        <taxon>Bacteria</taxon>
        <taxon>Pseudomonadati</taxon>
        <taxon>Bacteroidota</taxon>
        <taxon>Cytophagia</taxon>
        <taxon>Cytophagales</taxon>
        <taxon>Flectobacillaceae</taxon>
        <taxon>Arcicella</taxon>
    </lineage>
</organism>
<dbReference type="InterPro" id="IPR000157">
    <property type="entry name" value="TIR_dom"/>
</dbReference>
<keyword evidence="1" id="KW-0812">Transmembrane</keyword>
<dbReference type="PROSITE" id="PS50104">
    <property type="entry name" value="TIR"/>
    <property type="match status" value="1"/>
</dbReference>
<dbReference type="Proteomes" id="UP001302222">
    <property type="component" value="Unassembled WGS sequence"/>
</dbReference>
<evidence type="ECO:0000313" key="4">
    <source>
        <dbReference type="Proteomes" id="UP001302222"/>
    </source>
</evidence>
<dbReference type="Pfam" id="PF13676">
    <property type="entry name" value="TIR_2"/>
    <property type="match status" value="1"/>
</dbReference>
<name>A0ABU5SLW0_9BACT</name>
<keyword evidence="1" id="KW-0472">Membrane</keyword>
<dbReference type="RefSeq" id="WP_323260453.1">
    <property type="nucleotide sequence ID" value="NZ_JAYGIM010000013.1"/>
</dbReference>
<evidence type="ECO:0000259" key="2">
    <source>
        <dbReference type="PROSITE" id="PS50104"/>
    </source>
</evidence>
<sequence>MNNYSFFDRLKIKLFGWDYFISYRRADAYGYMKSLESSLYSRGIYCFVDESEILPGNALPREIKTGLKRSRKMILIASPQAAEPLSIRNTDWIDEEITTFSKNIIAININESLAKFKNPKISKNDSFVYIPETLENLRGSKPSNVVIEDIVRERNFNSVNKNMTTLGLVICMMLTIISIVGWNLYNDEQISKEKVLIREINDAISKAEVFKNIGFPHYIDSLQNNIHLRADYQSFKNTDSVQFKMKKLSALAK</sequence>
<dbReference type="SUPFAM" id="SSF52200">
    <property type="entry name" value="Toll/Interleukin receptor TIR domain"/>
    <property type="match status" value="1"/>
</dbReference>
<feature type="domain" description="TIR" evidence="2">
    <location>
        <begin position="15"/>
        <end position="141"/>
    </location>
</feature>
<proteinExistence type="predicted"/>
<accession>A0ABU5SLW0</accession>